<dbReference type="OrthoDB" id="174137at2"/>
<feature type="region of interest" description="Disordered" evidence="2">
    <location>
        <begin position="394"/>
        <end position="418"/>
    </location>
</feature>
<organism evidence="4 5">
    <name type="scientific">Bifidobacterium vespertilionis</name>
    <dbReference type="NCBI Taxonomy" id="2562524"/>
    <lineage>
        <taxon>Bacteria</taxon>
        <taxon>Bacillati</taxon>
        <taxon>Actinomycetota</taxon>
        <taxon>Actinomycetes</taxon>
        <taxon>Bifidobacteriales</taxon>
        <taxon>Bifidobacteriaceae</taxon>
        <taxon>Bifidobacterium</taxon>
    </lineage>
</organism>
<evidence type="ECO:0000313" key="4">
    <source>
        <dbReference type="EMBL" id="KAA8824077.1"/>
    </source>
</evidence>
<reference evidence="5 6" key="1">
    <citation type="journal article" date="2019" name="Syst. Appl. Microbiol.">
        <title>Characterization of Bifidobacterium species in feaces of the Egyptian fruit bat: Description of B. vespertilionis sp. nov. and B. rousetti sp. nov.</title>
        <authorList>
            <person name="Modesto M."/>
            <person name="Satti M."/>
            <person name="Watanabe K."/>
            <person name="Puglisi E."/>
            <person name="Morelli L."/>
            <person name="Huang C.-H."/>
            <person name="Liou J.-S."/>
            <person name="Miyashita M."/>
            <person name="Tamura T."/>
            <person name="Saito S."/>
            <person name="Mori K."/>
            <person name="Huang L."/>
            <person name="Sciavilla P."/>
            <person name="Sandri C."/>
            <person name="Spiezio C."/>
            <person name="Vitali F."/>
            <person name="Cavalieri D."/>
            <person name="Perpetuini G."/>
            <person name="Tofalo R."/>
            <person name="Bonetti A."/>
            <person name="Arita M."/>
            <person name="Mattarelli P."/>
        </authorList>
    </citation>
    <scope>NUCLEOTIDE SEQUENCE [LARGE SCALE GENOMIC DNA]</scope>
    <source>
        <strain evidence="3 6">RST16</strain>
        <strain evidence="4 5">RST8</strain>
    </source>
</reference>
<dbReference type="Proteomes" id="UP000345527">
    <property type="component" value="Unassembled WGS sequence"/>
</dbReference>
<feature type="region of interest" description="Disordered" evidence="2">
    <location>
        <begin position="1154"/>
        <end position="1202"/>
    </location>
</feature>
<keyword evidence="1" id="KW-0175">Coiled coil</keyword>
<evidence type="ECO:0000313" key="6">
    <source>
        <dbReference type="Proteomes" id="UP000374630"/>
    </source>
</evidence>
<dbReference type="EMBL" id="RZNZ01000001">
    <property type="protein sequence ID" value="KAA8822638.1"/>
    <property type="molecule type" value="Genomic_DNA"/>
</dbReference>
<dbReference type="RefSeq" id="WP_150353484.1">
    <property type="nucleotide sequence ID" value="NZ_RZNZ01000001.1"/>
</dbReference>
<evidence type="ECO:0008006" key="7">
    <source>
        <dbReference type="Google" id="ProtNLM"/>
    </source>
</evidence>
<protein>
    <recommendedName>
        <fullName evidence="7">P-loop containing region of AAA domain-containing protein</fullName>
    </recommendedName>
</protein>
<evidence type="ECO:0000313" key="5">
    <source>
        <dbReference type="Proteomes" id="UP000345527"/>
    </source>
</evidence>
<dbReference type="Pfam" id="PF13558">
    <property type="entry name" value="SbcC_Walker_B"/>
    <property type="match status" value="1"/>
</dbReference>
<dbReference type="Proteomes" id="UP000374630">
    <property type="component" value="Unassembled WGS sequence"/>
</dbReference>
<name>A0A5J5E0L4_9BIFI</name>
<accession>A0A5J5E0L4</accession>
<sequence length="1202" mass="132735">MAQRDEMAMIADRWMLSSRRIVNWGSYEGYHEFKPSMDRTMPVTLLAGASESGKSTLVDAQISLLYPTGTPFNKASNSGRSERSDYTYLRGMLGYGDGDEPIFLRGRDGNGAPQSVWGAIVDVYSNRTTGQTLSCGKFLYLTAGDGSGDVRRQYAVWDRPLDPRTMDRFREAPFTPAQLKAAYPGCATFPNAAAFHAHIWGVMGLSEGACRLLHKIQSADAPSRLDDIFKQGVLGVPDALELARAAVDDWDRYDENFRAMEEKAKRIARLTDIQTRYGDYADAVAHLRAYDPVDPSGETGKSAIRAWAFERMAGEVRDRLPLDEAEASRLADAERIAARKADDLRDRLVQIEAQLQGHDGGNLARLETQLAQENRLLEETRAQRDRMAARFRDAGEPMPADGTAWQEARSRMTTDTADADRRMDELEAERDAAVGQRSQADRDLKTLKRDYERQSRQRTRISQSMDEARALLAKATGLTTDELPYAAELMDVREDAEEWRAAMNVVYGQLAQTILVDKRHERGFARKVSAIDPKLMTRRTWTFVDTDARYEDEPYDGWMSGKLRYREDSPFVGWLRSQTCSERLDAECVDAIDDADRQTRQVQRDGQLKSGTRGWHGTKGIAAVIGFANETYLADLRAQADDAQRRLQDADGRYRDAKAAIETLHAVRELAGALAYTPWDKVDVEAAQTRVADVEERIDAVRNDPELADLLDMKRESAERMTAAQTEASRLALSRTAAERTIDAEREWLEAHGTGAADGTAAADESAGRDPLRDVADDLAQAYERNFAGVLRPEDRAHVIVSAANAGDGTTERFADRAVAAIGTAIGQRIAALRSQADAVRAAVESKMADYIEWYAPDDDALTASVKDYKYYLDELKSLARLTAVNATDDEYANCLDKMLMDFTQLGRAIDTDARGIGEQLERINAMLDGQSFGPRHGRLSIGADVRAPETAFSGLLRRTMRMLADWKAGRGGAGTGAVAGAAADHTDARDARQAFAKCKGLVDRLREELDQVRDANGIKSYGARNLDPRCRSRFYATVHHASGPDERITSTGGKSGGALQELTSFVYGAALIYLLGGDVIGRPTYTTLFLDEALIKADGRYTQRALSVLPRLGFQVIVSAPESKTAEILEVATKAYVARRDPDTNLSDLREVVLDGLDEDYPEEDGPDSPKEDGPDGTMQGTDHSDHPGAEQSAPVRSKEV</sequence>
<evidence type="ECO:0000313" key="3">
    <source>
        <dbReference type="EMBL" id="KAA8822638.1"/>
    </source>
</evidence>
<feature type="coiled-coil region" evidence="1">
    <location>
        <begin position="633"/>
        <end position="660"/>
    </location>
</feature>
<dbReference type="EMBL" id="RZOA01000004">
    <property type="protein sequence ID" value="KAA8824077.1"/>
    <property type="molecule type" value="Genomic_DNA"/>
</dbReference>
<evidence type="ECO:0000256" key="2">
    <source>
        <dbReference type="SAM" id="MobiDB-lite"/>
    </source>
</evidence>
<gene>
    <name evidence="4" type="ORF">EM848_02750</name>
    <name evidence="3" type="ORF">EMO90_01285</name>
</gene>
<feature type="compositionally biased region" description="Acidic residues" evidence="2">
    <location>
        <begin position="1157"/>
        <end position="1168"/>
    </location>
</feature>
<dbReference type="AlphaFoldDB" id="A0A5J5E0L4"/>
<proteinExistence type="predicted"/>
<evidence type="ECO:0000256" key="1">
    <source>
        <dbReference type="SAM" id="Coils"/>
    </source>
</evidence>
<dbReference type="Pfam" id="PF13555">
    <property type="entry name" value="AAA_29"/>
    <property type="match status" value="1"/>
</dbReference>
<comment type="caution">
    <text evidence="4">The sequence shown here is derived from an EMBL/GenBank/DDBJ whole genome shotgun (WGS) entry which is preliminary data.</text>
</comment>
<feature type="compositionally biased region" description="Basic and acidic residues" evidence="2">
    <location>
        <begin position="408"/>
        <end position="418"/>
    </location>
</feature>
<keyword evidence="6" id="KW-1185">Reference proteome</keyword>